<dbReference type="PANTHER" id="PTHR12570:SF92">
    <property type="entry name" value="SPICHTHYIN, ISOFORM B"/>
    <property type="match status" value="1"/>
</dbReference>
<proteinExistence type="predicted"/>
<protein>
    <recommendedName>
        <fullName evidence="9">DUF803 domain membrane protein</fullName>
    </recommendedName>
</protein>
<keyword evidence="2 6" id="KW-0812">Transmembrane</keyword>
<evidence type="ECO:0000256" key="5">
    <source>
        <dbReference type="SAM" id="MobiDB-lite"/>
    </source>
</evidence>
<keyword evidence="3 6" id="KW-1133">Transmembrane helix</keyword>
<feature type="transmembrane region" description="Helical" evidence="6">
    <location>
        <begin position="111"/>
        <end position="130"/>
    </location>
</feature>
<feature type="transmembrane region" description="Helical" evidence="6">
    <location>
        <begin position="137"/>
        <end position="157"/>
    </location>
</feature>
<feature type="region of interest" description="Disordered" evidence="5">
    <location>
        <begin position="601"/>
        <end position="633"/>
    </location>
</feature>
<feature type="region of interest" description="Disordered" evidence="5">
    <location>
        <begin position="645"/>
        <end position="754"/>
    </location>
</feature>
<keyword evidence="4 6" id="KW-0472">Membrane</keyword>
<organism evidence="7 8">
    <name type="scientific">Discina gigas</name>
    <dbReference type="NCBI Taxonomy" id="1032678"/>
    <lineage>
        <taxon>Eukaryota</taxon>
        <taxon>Fungi</taxon>
        <taxon>Dikarya</taxon>
        <taxon>Ascomycota</taxon>
        <taxon>Pezizomycotina</taxon>
        <taxon>Pezizomycetes</taxon>
        <taxon>Pezizales</taxon>
        <taxon>Discinaceae</taxon>
        <taxon>Discina</taxon>
    </lineage>
</organism>
<dbReference type="Gene3D" id="1.10.3730.20">
    <property type="match status" value="1"/>
</dbReference>
<feature type="transmembrane region" description="Helical" evidence="6">
    <location>
        <begin position="204"/>
        <end position="230"/>
    </location>
</feature>
<sequence>MSETIVYGAALVARATTSAAAAGHGGLSSAGRPPVFKAVGVSLAIASGFFIGVSFVLKKKGLLAANLKDGKEAGEGYGYLKNVWWWSGMILMILGEICNFCAYAFVEAILVTPLGALSVVITAILSSMFLNERLSFIGKIGCFMCIVGSVVIVINAPEQSSVSTIQDMKYFILSPGFLSYAGVVIIGCVSIIIWIAPKYGQTSMLVYISVCSLIGGLSVVATQGLGAAVVTQISGTPQFNQWFLYVLFVFIVITLVVEIIYLNKALNLFNAALVTPTYYVFFTSSTIITSAVLFRGFNGTPSSIATVVMGFLQICSGVVLLQLSKSAKNVPDTEIFRGDFDQVRTVAEQSEPESEPKADAIRGTAAIIRRISVARQKIEQEEAKRIREERLEDLLRVDGEVVEWDGVRRRVTWGGSSGDAPRRRNTMSAPHPPLGMSRMPDLEEGVEGGIVEPISPAVGRRRSMSVDEAMRQQVYDLGVNDAEEPHPQSFVGRVRNLFVPRQRSRASLRDEADIVVAVTSPHRDLSDHGQPSQLYSDRPPPLPMMDYAGSKSAPQLNVTPSPSEGFRARDFATGSPPRLPRGIRTVSGGSEYIALPVQAPRTAPGYANSPVLRPPSTYSTDSGLRPESADPHGAHRQFSFQSVFGRHSRTHSRDSHGEGSSDASHQPSPHPHLATRLKVRRRSLVGAQGTIGRTEEEMLGLVKGDSRSSTMEYEKDKDTGAARYVESDDSEEERERERMRRKEWDGPQGREGHF</sequence>
<feature type="compositionally biased region" description="Basic residues" evidence="5">
    <location>
        <begin position="673"/>
        <end position="683"/>
    </location>
</feature>
<dbReference type="SUPFAM" id="SSF103481">
    <property type="entry name" value="Multidrug resistance efflux transporter EmrE"/>
    <property type="match status" value="1"/>
</dbReference>
<feature type="region of interest" description="Disordered" evidence="5">
    <location>
        <begin position="415"/>
        <end position="438"/>
    </location>
</feature>
<dbReference type="InterPro" id="IPR037185">
    <property type="entry name" value="EmrE-like"/>
</dbReference>
<dbReference type="PANTHER" id="PTHR12570">
    <property type="match status" value="1"/>
</dbReference>
<evidence type="ECO:0000256" key="4">
    <source>
        <dbReference type="ARBA" id="ARBA00023136"/>
    </source>
</evidence>
<evidence type="ECO:0000256" key="1">
    <source>
        <dbReference type="ARBA" id="ARBA00004141"/>
    </source>
</evidence>
<dbReference type="Pfam" id="PF05653">
    <property type="entry name" value="Mg_trans_NIPA"/>
    <property type="match status" value="1"/>
</dbReference>
<feature type="transmembrane region" description="Helical" evidence="6">
    <location>
        <begin position="273"/>
        <end position="297"/>
    </location>
</feature>
<evidence type="ECO:0000256" key="6">
    <source>
        <dbReference type="SAM" id="Phobius"/>
    </source>
</evidence>
<comment type="subcellular location">
    <subcellularLocation>
        <location evidence="1">Membrane</location>
        <topology evidence="1">Multi-pass membrane protein</topology>
    </subcellularLocation>
</comment>
<keyword evidence="8" id="KW-1185">Reference proteome</keyword>
<evidence type="ECO:0008006" key="9">
    <source>
        <dbReference type="Google" id="ProtNLM"/>
    </source>
</evidence>
<name>A0ABR3GSG1_9PEZI</name>
<feature type="transmembrane region" description="Helical" evidence="6">
    <location>
        <begin position="83"/>
        <end position="105"/>
    </location>
</feature>
<feature type="transmembrane region" description="Helical" evidence="6">
    <location>
        <begin position="242"/>
        <end position="261"/>
    </location>
</feature>
<gene>
    <name evidence="7" type="ORF">Q9L58_002094</name>
</gene>
<evidence type="ECO:0000313" key="8">
    <source>
        <dbReference type="Proteomes" id="UP001447188"/>
    </source>
</evidence>
<reference evidence="7 8" key="1">
    <citation type="submission" date="2024-02" db="EMBL/GenBank/DDBJ databases">
        <title>Discinaceae phylogenomics.</title>
        <authorList>
            <person name="Dirks A.C."/>
            <person name="James T.Y."/>
        </authorList>
    </citation>
    <scope>NUCLEOTIDE SEQUENCE [LARGE SCALE GENOMIC DNA]</scope>
    <source>
        <strain evidence="7 8">ACD0624</strain>
    </source>
</reference>
<feature type="transmembrane region" description="Helical" evidence="6">
    <location>
        <begin position="177"/>
        <end position="197"/>
    </location>
</feature>
<dbReference type="Proteomes" id="UP001447188">
    <property type="component" value="Unassembled WGS sequence"/>
</dbReference>
<dbReference type="EMBL" id="JBBBZM010000017">
    <property type="protein sequence ID" value="KAL0638863.1"/>
    <property type="molecule type" value="Genomic_DNA"/>
</dbReference>
<feature type="transmembrane region" description="Helical" evidence="6">
    <location>
        <begin position="36"/>
        <end position="57"/>
    </location>
</feature>
<feature type="compositionally biased region" description="Basic and acidic residues" evidence="5">
    <location>
        <begin position="733"/>
        <end position="754"/>
    </location>
</feature>
<comment type="caution">
    <text evidence="7">The sequence shown here is derived from an EMBL/GenBank/DDBJ whole genome shotgun (WGS) entry which is preliminary data.</text>
</comment>
<evidence type="ECO:0000313" key="7">
    <source>
        <dbReference type="EMBL" id="KAL0638863.1"/>
    </source>
</evidence>
<accession>A0ABR3GSG1</accession>
<evidence type="ECO:0000256" key="3">
    <source>
        <dbReference type="ARBA" id="ARBA00022989"/>
    </source>
</evidence>
<dbReference type="InterPro" id="IPR008521">
    <property type="entry name" value="Mg_trans_NIPA"/>
</dbReference>
<evidence type="ECO:0000256" key="2">
    <source>
        <dbReference type="ARBA" id="ARBA00022692"/>
    </source>
</evidence>